<proteinExistence type="predicted"/>
<evidence type="ECO:0000313" key="3">
    <source>
        <dbReference type="Proteomes" id="UP000507245"/>
    </source>
</evidence>
<name>A0A6J5XU50_PRUAR</name>
<sequence length="266" mass="29341">MGKAECERKLFAGEVHIGQWVSVINLFWDIVAPDLPFFIISQFVIEKDVGRKDVFPVDRVIESNMAQSPSMLDSATCISNGKIDKHGEIFSNNDDEIGCQNMKSDVLEDLETSNNVDQESITSNGSSPVPNSSESRGSKRLNEDEELNLDNKRGRTVIIDSDDDAPLKDISDCNLIKSEDQSNVDASICISAPGGLPSHSLNKVYCTACNKLAVEVRSHPLLKVIICTDCRCLLDEKMHVKVWAGVTFMHVKVLMHNSNIDTSSPT</sequence>
<protein>
    <submittedName>
        <fullName evidence="2">Uncharacterized protein</fullName>
    </submittedName>
</protein>
<dbReference type="EMBL" id="CAEKKB010000006">
    <property type="protein sequence ID" value="CAB4315817.1"/>
    <property type="molecule type" value="Genomic_DNA"/>
</dbReference>
<dbReference type="AlphaFoldDB" id="A0A6J5XU50"/>
<feature type="compositionally biased region" description="Polar residues" evidence="1">
    <location>
        <begin position="114"/>
        <end position="135"/>
    </location>
</feature>
<evidence type="ECO:0000256" key="1">
    <source>
        <dbReference type="SAM" id="MobiDB-lite"/>
    </source>
</evidence>
<accession>A0A6J5XU50</accession>
<dbReference type="Proteomes" id="UP000507245">
    <property type="component" value="Unassembled WGS sequence"/>
</dbReference>
<organism evidence="2 3">
    <name type="scientific">Prunus armeniaca</name>
    <name type="common">Apricot</name>
    <name type="synonym">Armeniaca vulgaris</name>
    <dbReference type="NCBI Taxonomy" id="36596"/>
    <lineage>
        <taxon>Eukaryota</taxon>
        <taxon>Viridiplantae</taxon>
        <taxon>Streptophyta</taxon>
        <taxon>Embryophyta</taxon>
        <taxon>Tracheophyta</taxon>
        <taxon>Spermatophyta</taxon>
        <taxon>Magnoliopsida</taxon>
        <taxon>eudicotyledons</taxon>
        <taxon>Gunneridae</taxon>
        <taxon>Pentapetalae</taxon>
        <taxon>rosids</taxon>
        <taxon>fabids</taxon>
        <taxon>Rosales</taxon>
        <taxon>Rosaceae</taxon>
        <taxon>Amygdaloideae</taxon>
        <taxon>Amygdaleae</taxon>
        <taxon>Prunus</taxon>
    </lineage>
</organism>
<reference evidence="3" key="1">
    <citation type="journal article" date="2020" name="Genome Biol.">
        <title>Gamete binning: chromosome-level and haplotype-resolved genome assembly enabled by high-throughput single-cell sequencing of gamete genomes.</title>
        <authorList>
            <person name="Campoy J.A."/>
            <person name="Sun H."/>
            <person name="Goel M."/>
            <person name="Jiao W.-B."/>
            <person name="Folz-Donahue K."/>
            <person name="Wang N."/>
            <person name="Rubio M."/>
            <person name="Liu C."/>
            <person name="Kukat C."/>
            <person name="Ruiz D."/>
            <person name="Huettel B."/>
            <person name="Schneeberger K."/>
        </authorList>
    </citation>
    <scope>NUCLEOTIDE SEQUENCE [LARGE SCALE GENOMIC DNA]</scope>
    <source>
        <strain evidence="3">cv. Rojo Pasion</strain>
    </source>
</reference>
<keyword evidence="3" id="KW-1185">Reference proteome</keyword>
<evidence type="ECO:0000313" key="2">
    <source>
        <dbReference type="EMBL" id="CAB4315817.1"/>
    </source>
</evidence>
<gene>
    <name evidence="2" type="ORF">ORAREDHAP_LOCUS40626</name>
</gene>
<feature type="region of interest" description="Disordered" evidence="1">
    <location>
        <begin position="114"/>
        <end position="143"/>
    </location>
</feature>